<gene>
    <name evidence="2" type="ORF">MACH08_04460</name>
</gene>
<evidence type="ECO:0000313" key="2">
    <source>
        <dbReference type="EMBL" id="GLO64662.1"/>
    </source>
</evidence>
<protein>
    <recommendedName>
        <fullName evidence="1">SnoaL-like domain-containing protein</fullName>
    </recommendedName>
</protein>
<evidence type="ECO:0000313" key="3">
    <source>
        <dbReference type="Proteomes" id="UP001275436"/>
    </source>
</evidence>
<organism evidence="2 3">
    <name type="scientific">Oceanobacillus kimchii</name>
    <dbReference type="NCBI Taxonomy" id="746691"/>
    <lineage>
        <taxon>Bacteria</taxon>
        <taxon>Bacillati</taxon>
        <taxon>Bacillota</taxon>
        <taxon>Bacilli</taxon>
        <taxon>Bacillales</taxon>
        <taxon>Bacillaceae</taxon>
        <taxon>Oceanobacillus</taxon>
    </lineage>
</organism>
<sequence>MSIDSVFIEQINKAFSVGDVDFLYDHITDDVVLNQIGDSSLQGREAFINNMEPMRGVVADKYEVNSIFTDKNSAIVEGEMSFSDENGNVNAYGFCDIYTFTDNKINNLTAFMIPINN</sequence>
<dbReference type="EMBL" id="BSKO01000001">
    <property type="protein sequence ID" value="GLO64662.1"/>
    <property type="molecule type" value="Genomic_DNA"/>
</dbReference>
<dbReference type="Pfam" id="PF12680">
    <property type="entry name" value="SnoaL_2"/>
    <property type="match status" value="1"/>
</dbReference>
<dbReference type="SUPFAM" id="SSF54427">
    <property type="entry name" value="NTF2-like"/>
    <property type="match status" value="1"/>
</dbReference>
<proteinExistence type="predicted"/>
<feature type="domain" description="SnoaL-like" evidence="1">
    <location>
        <begin position="9"/>
        <end position="105"/>
    </location>
</feature>
<dbReference type="RefSeq" id="WP_317957643.1">
    <property type="nucleotide sequence ID" value="NZ_BSKO01000001.1"/>
</dbReference>
<dbReference type="Proteomes" id="UP001275436">
    <property type="component" value="Unassembled WGS sequence"/>
</dbReference>
<accession>A0ABQ5TJL4</accession>
<keyword evidence="3" id="KW-1185">Reference proteome</keyword>
<name>A0ABQ5TJL4_9BACI</name>
<dbReference type="InterPro" id="IPR032710">
    <property type="entry name" value="NTF2-like_dom_sf"/>
</dbReference>
<comment type="caution">
    <text evidence="2">The sequence shown here is derived from an EMBL/GenBank/DDBJ whole genome shotgun (WGS) entry which is preliminary data.</text>
</comment>
<reference evidence="2 3" key="1">
    <citation type="submission" date="2023-02" db="EMBL/GenBank/DDBJ databases">
        <title>Oceanobacillus kimchii IFOP_LL358 isolated form Alexandrium catenella lab strain.</title>
        <authorList>
            <person name="Gajardo G."/>
            <person name="Ueki S."/>
            <person name="Maruyama F."/>
        </authorList>
    </citation>
    <scope>NUCLEOTIDE SEQUENCE [LARGE SCALE GENOMIC DNA]</scope>
    <source>
        <strain evidence="2 3">IFOP_LL358</strain>
    </source>
</reference>
<evidence type="ECO:0000259" key="1">
    <source>
        <dbReference type="Pfam" id="PF12680"/>
    </source>
</evidence>
<dbReference type="Gene3D" id="3.10.450.50">
    <property type="match status" value="1"/>
</dbReference>
<dbReference type="InterPro" id="IPR037401">
    <property type="entry name" value="SnoaL-like"/>
</dbReference>